<accession>A0A1G4IJ22</accession>
<comment type="caution">
    <text evidence="1">The sequence shown here is derived from an EMBL/GenBank/DDBJ whole genome shotgun (WGS) entry which is preliminary data.</text>
</comment>
<dbReference type="Proteomes" id="UP000195570">
    <property type="component" value="Unassembled WGS sequence"/>
</dbReference>
<dbReference type="AlphaFoldDB" id="A0A1G4IJ22"/>
<reference evidence="1" key="1">
    <citation type="submission" date="2016-09" db="EMBL/GenBank/DDBJ databases">
        <authorList>
            <person name="Hebert L."/>
            <person name="Moumen B."/>
        </authorList>
    </citation>
    <scope>NUCLEOTIDE SEQUENCE [LARGE SCALE GENOMIC DNA]</scope>
    <source>
        <strain evidence="1">OVI</strain>
    </source>
</reference>
<protein>
    <submittedName>
        <fullName evidence="1">Uncharacterized protein</fullName>
    </submittedName>
</protein>
<proteinExistence type="predicted"/>
<dbReference type="RefSeq" id="XP_067082984.1">
    <property type="nucleotide sequence ID" value="XM_067226883.1"/>
</dbReference>
<sequence length="171" mass="19158">MRRGHHRLRVNVSGEYAGRALNLLLVSGRHVATRKLSNFEEVATLRRELAAAQQRIAELQLSQVAVHEALLKRLEESHQAVHKAAIHARHAALALQCSHDLMERELRRVLSITPTSSNMSGVEVDRLRRAAVEAGAREIVRRNIGFRVEKQLEDQLQVEKDSGESNTIKGG</sequence>
<organism evidence="1 2">
    <name type="scientific">Trypanosoma equiperdum</name>
    <dbReference type="NCBI Taxonomy" id="5694"/>
    <lineage>
        <taxon>Eukaryota</taxon>
        <taxon>Discoba</taxon>
        <taxon>Euglenozoa</taxon>
        <taxon>Kinetoplastea</taxon>
        <taxon>Metakinetoplastina</taxon>
        <taxon>Trypanosomatida</taxon>
        <taxon>Trypanosomatidae</taxon>
        <taxon>Trypanosoma</taxon>
    </lineage>
</organism>
<evidence type="ECO:0000313" key="2">
    <source>
        <dbReference type="Proteomes" id="UP000195570"/>
    </source>
</evidence>
<dbReference type="EMBL" id="CZPT02001876">
    <property type="protein sequence ID" value="SCU72493.1"/>
    <property type="molecule type" value="Genomic_DNA"/>
</dbReference>
<gene>
    <name evidence="1" type="ORF">TEOVI_000407000</name>
</gene>
<dbReference type="VEuPathDB" id="TriTrypDB:TEOVI_000407000"/>
<dbReference type="GeneID" id="92378010"/>
<keyword evidence="2" id="KW-1185">Reference proteome</keyword>
<name>A0A1G4IJ22_TRYEQ</name>
<evidence type="ECO:0000313" key="1">
    <source>
        <dbReference type="EMBL" id="SCU72493.1"/>
    </source>
</evidence>